<dbReference type="InterPro" id="IPR015422">
    <property type="entry name" value="PyrdxlP-dep_Trfase_small"/>
</dbReference>
<name>A0ABS1P3G7_9ACTN</name>
<evidence type="ECO:0000313" key="4">
    <source>
        <dbReference type="EMBL" id="MBL1106740.1"/>
    </source>
</evidence>
<dbReference type="Pfam" id="PF01053">
    <property type="entry name" value="Cys_Met_Meta_PP"/>
    <property type="match status" value="1"/>
</dbReference>
<comment type="caution">
    <text evidence="4">The sequence shown here is derived from an EMBL/GenBank/DDBJ whole genome shotgun (WGS) entry which is preliminary data.</text>
</comment>
<proteinExistence type="inferred from homology"/>
<comment type="cofactor">
    <cofactor evidence="1 3">
        <name>pyridoxal 5'-phosphate</name>
        <dbReference type="ChEBI" id="CHEBI:597326"/>
    </cofactor>
</comment>
<organism evidence="4 5">
    <name type="scientific">Streptomyces musisoli</name>
    <dbReference type="NCBI Taxonomy" id="2802280"/>
    <lineage>
        <taxon>Bacteria</taxon>
        <taxon>Bacillati</taxon>
        <taxon>Actinomycetota</taxon>
        <taxon>Actinomycetes</taxon>
        <taxon>Kitasatosporales</taxon>
        <taxon>Streptomycetaceae</taxon>
        <taxon>Streptomyces</taxon>
    </lineage>
</organism>
<evidence type="ECO:0000256" key="3">
    <source>
        <dbReference type="RuleBase" id="RU362118"/>
    </source>
</evidence>
<dbReference type="EMBL" id="JAERRH010000006">
    <property type="protein sequence ID" value="MBL1106740.1"/>
    <property type="molecule type" value="Genomic_DNA"/>
</dbReference>
<accession>A0ABS1P3G7</accession>
<evidence type="ECO:0000256" key="1">
    <source>
        <dbReference type="ARBA" id="ARBA00001933"/>
    </source>
</evidence>
<dbReference type="GO" id="GO:0016740">
    <property type="term" value="F:transferase activity"/>
    <property type="evidence" value="ECO:0007669"/>
    <property type="project" value="UniProtKB-KW"/>
</dbReference>
<sequence length="72" mass="7718">MRSLRVARHCQLFLRAASLGGVESLIEHGHTLEGPGSTAPKDRVRLSIGPESPADLVADLEQALERAAKEDS</sequence>
<evidence type="ECO:0000313" key="5">
    <source>
        <dbReference type="Proteomes" id="UP000621386"/>
    </source>
</evidence>
<dbReference type="InterPro" id="IPR015424">
    <property type="entry name" value="PyrdxlP-dep_Trfase"/>
</dbReference>
<protein>
    <submittedName>
        <fullName evidence="4">PLP-dependent transferase</fullName>
    </submittedName>
</protein>
<keyword evidence="2 3" id="KW-0663">Pyridoxal phosphate</keyword>
<dbReference type="Proteomes" id="UP000621386">
    <property type="component" value="Unassembled WGS sequence"/>
</dbReference>
<reference evidence="4 5" key="1">
    <citation type="submission" date="2021-01" db="EMBL/GenBank/DDBJ databases">
        <title>WGS of actinomycetes isolated from Thailand.</title>
        <authorList>
            <person name="Thawai C."/>
        </authorList>
    </citation>
    <scope>NUCLEOTIDE SEQUENCE [LARGE SCALE GENOMIC DNA]</scope>
    <source>
        <strain evidence="4 5">CH5-8</strain>
    </source>
</reference>
<keyword evidence="5" id="KW-1185">Reference proteome</keyword>
<dbReference type="InterPro" id="IPR000277">
    <property type="entry name" value="Cys/Met-Metab_PyrdxlP-dep_enz"/>
</dbReference>
<gene>
    <name evidence="4" type="ORF">JK361_19395</name>
</gene>
<evidence type="ECO:0000256" key="2">
    <source>
        <dbReference type="ARBA" id="ARBA00022898"/>
    </source>
</evidence>
<keyword evidence="4" id="KW-0808">Transferase</keyword>
<dbReference type="SUPFAM" id="SSF53383">
    <property type="entry name" value="PLP-dependent transferases"/>
    <property type="match status" value="1"/>
</dbReference>
<dbReference type="Gene3D" id="3.90.1150.10">
    <property type="entry name" value="Aspartate Aminotransferase, domain 1"/>
    <property type="match status" value="1"/>
</dbReference>
<dbReference type="RefSeq" id="WP_201819736.1">
    <property type="nucleotide sequence ID" value="NZ_JAERRH010000006.1"/>
</dbReference>
<comment type="similarity">
    <text evidence="3">Belongs to the trans-sulfuration enzymes family.</text>
</comment>